<reference evidence="4 5" key="1">
    <citation type="submission" date="2013-08" db="EMBL/GenBank/DDBJ databases">
        <authorList>
            <person name="Durkin A.S."/>
            <person name="Haft D.R."/>
            <person name="McCorrison J."/>
            <person name="Torralba M."/>
            <person name="Gillis M."/>
            <person name="Haft D.H."/>
            <person name="Methe B."/>
            <person name="Sutton G."/>
            <person name="Nelson K.E."/>
        </authorList>
    </citation>
    <scope>NUCLEOTIDE SEQUENCE [LARGE SCALE GENOMIC DNA]</scope>
    <source>
        <strain evidence="3 5">ATCC 35536</strain>
        <strain evidence="2 4">VPI DR56BR1116</strain>
    </source>
</reference>
<evidence type="ECO:0000313" key="2">
    <source>
        <dbReference type="EMBL" id="ERF59968.1"/>
    </source>
</evidence>
<gene>
    <name evidence="3" type="ORF">HMPREF0860_2415</name>
    <name evidence="2" type="ORF">HMPREF1325_0558</name>
</gene>
<name>U2MGK8_TRESO</name>
<feature type="transmembrane region" description="Helical" evidence="1">
    <location>
        <begin position="6"/>
        <end position="32"/>
    </location>
</feature>
<organism evidence="2 4">
    <name type="scientific">Treponema socranskii subsp. socranskii VPI DR56BR1116 = ATCC 35536</name>
    <dbReference type="NCBI Taxonomy" id="1125725"/>
    <lineage>
        <taxon>Bacteria</taxon>
        <taxon>Pseudomonadati</taxon>
        <taxon>Spirochaetota</taxon>
        <taxon>Spirochaetia</taxon>
        <taxon>Spirochaetales</taxon>
        <taxon>Treponemataceae</taxon>
        <taxon>Treponema</taxon>
    </lineage>
</organism>
<accession>U2MGK8</accession>
<feature type="transmembrane region" description="Helical" evidence="1">
    <location>
        <begin position="70"/>
        <end position="90"/>
    </location>
</feature>
<feature type="transmembrane region" description="Helical" evidence="1">
    <location>
        <begin position="44"/>
        <end position="64"/>
    </location>
</feature>
<dbReference type="RefSeq" id="WP_021331081.1">
    <property type="nucleotide sequence ID" value="NZ_AUZJ01000053.1"/>
</dbReference>
<keyword evidence="1" id="KW-0812">Transmembrane</keyword>
<keyword evidence="5" id="KW-1185">Reference proteome</keyword>
<dbReference type="STRING" id="1125725.HMPREF1325_0558"/>
<protein>
    <submittedName>
        <fullName evidence="2">Uncharacterized protein</fullName>
    </submittedName>
</protein>
<dbReference type="OrthoDB" id="359990at2"/>
<keyword evidence="1" id="KW-0472">Membrane</keyword>
<dbReference type="EMBL" id="AVQI01000065">
    <property type="protein sequence ID" value="ERK00795.1"/>
    <property type="molecule type" value="Genomic_DNA"/>
</dbReference>
<dbReference type="EMBL" id="AUZJ01000053">
    <property type="protein sequence ID" value="ERF59968.1"/>
    <property type="molecule type" value="Genomic_DNA"/>
</dbReference>
<feature type="transmembrane region" description="Helical" evidence="1">
    <location>
        <begin position="119"/>
        <end position="139"/>
    </location>
</feature>
<dbReference type="Proteomes" id="UP000016646">
    <property type="component" value="Unassembled WGS sequence"/>
</dbReference>
<evidence type="ECO:0000313" key="3">
    <source>
        <dbReference type="EMBL" id="ERK00795.1"/>
    </source>
</evidence>
<evidence type="ECO:0000313" key="5">
    <source>
        <dbReference type="Proteomes" id="UP000016646"/>
    </source>
</evidence>
<dbReference type="eggNOG" id="ENOG5032GTW">
    <property type="taxonomic scope" value="Bacteria"/>
</dbReference>
<keyword evidence="1" id="KW-1133">Transmembrane helix</keyword>
<dbReference type="PATRIC" id="fig|1125725.3.peg.2085"/>
<sequence>MIDIVLYYAFYASAVLFYGIGLERIAVLSVAFDKSIFRPAFRCGVSALAATFLTELITVHLLFPLGVTELYPLAALLVFTALLSGTGLFIRTPPLMQTGECAASYLIVLLSLSESSGTFDAVLIAASCMLSFVVVLPVLASLRYRIDIARAKNDGLNRHVLVMIALAILVIACAVWNVSWLTDYCVR</sequence>
<evidence type="ECO:0000313" key="4">
    <source>
        <dbReference type="Proteomes" id="UP000016412"/>
    </source>
</evidence>
<dbReference type="Proteomes" id="UP000016412">
    <property type="component" value="Unassembled WGS sequence"/>
</dbReference>
<evidence type="ECO:0000256" key="1">
    <source>
        <dbReference type="SAM" id="Phobius"/>
    </source>
</evidence>
<dbReference type="AlphaFoldDB" id="U2MGK8"/>
<proteinExistence type="predicted"/>
<comment type="caution">
    <text evidence="2">The sequence shown here is derived from an EMBL/GenBank/DDBJ whole genome shotgun (WGS) entry which is preliminary data.</text>
</comment>
<feature type="transmembrane region" description="Helical" evidence="1">
    <location>
        <begin position="160"/>
        <end position="181"/>
    </location>
</feature>